<evidence type="ECO:0000256" key="2">
    <source>
        <dbReference type="ARBA" id="ARBA00023015"/>
    </source>
</evidence>
<dbReference type="GO" id="GO:0003700">
    <property type="term" value="F:DNA-binding transcription factor activity"/>
    <property type="evidence" value="ECO:0007669"/>
    <property type="project" value="InterPro"/>
</dbReference>
<dbReference type="Proteomes" id="UP000665026">
    <property type="component" value="Chromosome"/>
</dbReference>
<dbReference type="SUPFAM" id="SSF53850">
    <property type="entry name" value="Periplasmic binding protein-like II"/>
    <property type="match status" value="1"/>
</dbReference>
<keyword evidence="3" id="KW-0238">DNA-binding</keyword>
<reference evidence="6" key="1">
    <citation type="submission" date="2020-07" db="EMBL/GenBank/DDBJ databases">
        <title>Genome sequences of bacteria associated with the marine, planktonic diatom Thalassiosira profunda strain ECT2AJA-044.</title>
        <authorList>
            <person name="Gargas C.B."/>
            <person name="Roberts W.R."/>
            <person name="Alverson A.J."/>
        </authorList>
    </citation>
    <scope>NUCLEOTIDE SEQUENCE</scope>
    <source>
        <strain evidence="6">ECT2AJA-044</strain>
    </source>
</reference>
<accession>A0A975ESH8</accession>
<dbReference type="InterPro" id="IPR000847">
    <property type="entry name" value="LysR_HTH_N"/>
</dbReference>
<dbReference type="PRINTS" id="PR00039">
    <property type="entry name" value="HTHLYSR"/>
</dbReference>
<dbReference type="Gene3D" id="1.10.10.10">
    <property type="entry name" value="Winged helix-like DNA-binding domain superfamily/Winged helix DNA-binding domain"/>
    <property type="match status" value="1"/>
</dbReference>
<dbReference type="AlphaFoldDB" id="A0A975ESH8"/>
<keyword evidence="2" id="KW-0805">Transcription regulation</keyword>
<dbReference type="EMBL" id="CP060010">
    <property type="protein sequence ID" value="QTN37568.1"/>
    <property type="molecule type" value="Genomic_DNA"/>
</dbReference>
<dbReference type="InterPro" id="IPR036388">
    <property type="entry name" value="WH-like_DNA-bd_sf"/>
</dbReference>
<dbReference type="GO" id="GO:0019619">
    <property type="term" value="P:3,4-dihydroxybenzoate catabolic process"/>
    <property type="evidence" value="ECO:0007669"/>
    <property type="project" value="InterPro"/>
</dbReference>
<sequence>MIDRRIKFRHIQCFVEIAQTGSFKRAAETLFLTQPAISKTLKELEDILGCNLMERSRAGVSLTTDGARFLQYAQMALASLQQGLQDLGNEKDTQTETLAIGALPSVTAKLLPAVSKRLSQDPHPFTLRILDGPHKFLLDKLVTGEIDMLLGRMGDHRDMVGLNFSLLYREKISFIVRKGHPFLKDATLEGLKDWPIIYPDRNAAIRPSVDRFMVERGISDLYRRVETVSGAFGRRYVAESDAIWIISDGVAASEVDAGRLERLPFDTDTTLGPIGIVTREDWDLSHPARIFRRALRETVEDLGL</sequence>
<proteinExistence type="inferred from homology"/>
<evidence type="ECO:0000313" key="7">
    <source>
        <dbReference type="Proteomes" id="UP000665026"/>
    </source>
</evidence>
<dbReference type="KEGG" id="cact:HZ995_14555"/>
<evidence type="ECO:0000256" key="3">
    <source>
        <dbReference type="ARBA" id="ARBA00023125"/>
    </source>
</evidence>
<dbReference type="InterPro" id="IPR036390">
    <property type="entry name" value="WH_DNA-bd_sf"/>
</dbReference>
<dbReference type="SUPFAM" id="SSF46785">
    <property type="entry name" value="Winged helix' DNA-binding domain"/>
    <property type="match status" value="1"/>
</dbReference>
<evidence type="ECO:0000256" key="1">
    <source>
        <dbReference type="ARBA" id="ARBA00009437"/>
    </source>
</evidence>
<dbReference type="PROSITE" id="PS50931">
    <property type="entry name" value="HTH_LYSR"/>
    <property type="match status" value="1"/>
</dbReference>
<evidence type="ECO:0000259" key="5">
    <source>
        <dbReference type="PROSITE" id="PS50931"/>
    </source>
</evidence>
<dbReference type="InterPro" id="IPR050950">
    <property type="entry name" value="HTH-type_LysR_regulators"/>
</dbReference>
<dbReference type="GO" id="GO:0005829">
    <property type="term" value="C:cytosol"/>
    <property type="evidence" value="ECO:0007669"/>
    <property type="project" value="TreeGrafter"/>
</dbReference>
<feature type="domain" description="HTH lysR-type" evidence="5">
    <location>
        <begin position="6"/>
        <end position="63"/>
    </location>
</feature>
<evidence type="ECO:0000256" key="4">
    <source>
        <dbReference type="ARBA" id="ARBA00023163"/>
    </source>
</evidence>
<dbReference type="PANTHER" id="PTHR30419:SF8">
    <property type="entry name" value="NITROGEN ASSIMILATION TRANSCRIPTIONAL ACTIVATOR-RELATED"/>
    <property type="match status" value="1"/>
</dbReference>
<dbReference type="Pfam" id="PF00126">
    <property type="entry name" value="HTH_1"/>
    <property type="match status" value="1"/>
</dbReference>
<dbReference type="Pfam" id="PF03466">
    <property type="entry name" value="LysR_substrate"/>
    <property type="match status" value="1"/>
</dbReference>
<keyword evidence="4" id="KW-0804">Transcription</keyword>
<dbReference type="GO" id="GO:0003677">
    <property type="term" value="F:DNA binding"/>
    <property type="evidence" value="ECO:0007669"/>
    <property type="project" value="UniProtKB-KW"/>
</dbReference>
<dbReference type="NCBIfam" id="TIGR02424">
    <property type="entry name" value="TF_pcaQ"/>
    <property type="match status" value="1"/>
</dbReference>
<dbReference type="InterPro" id="IPR012787">
    <property type="entry name" value="TF_PcaQ"/>
</dbReference>
<dbReference type="Gene3D" id="3.40.190.10">
    <property type="entry name" value="Periplasmic binding protein-like II"/>
    <property type="match status" value="2"/>
</dbReference>
<protein>
    <submittedName>
        <fullName evidence="6">Pca operon transcription factor PcaQ</fullName>
    </submittedName>
</protein>
<dbReference type="GO" id="GO:0045893">
    <property type="term" value="P:positive regulation of DNA-templated transcription"/>
    <property type="evidence" value="ECO:0007669"/>
    <property type="project" value="InterPro"/>
</dbReference>
<organism evidence="6 7">
    <name type="scientific">Cognatishimia activa</name>
    <dbReference type="NCBI Taxonomy" id="1715691"/>
    <lineage>
        <taxon>Bacteria</taxon>
        <taxon>Pseudomonadati</taxon>
        <taxon>Pseudomonadota</taxon>
        <taxon>Alphaproteobacteria</taxon>
        <taxon>Rhodobacterales</taxon>
        <taxon>Paracoccaceae</taxon>
        <taxon>Cognatishimia</taxon>
    </lineage>
</organism>
<name>A0A975ESH8_9RHOB</name>
<gene>
    <name evidence="6" type="primary">pcaQ</name>
    <name evidence="6" type="ORF">HZ995_14555</name>
</gene>
<dbReference type="InterPro" id="IPR005119">
    <property type="entry name" value="LysR_subst-bd"/>
</dbReference>
<dbReference type="PANTHER" id="PTHR30419">
    <property type="entry name" value="HTH-TYPE TRANSCRIPTIONAL REGULATOR YBHD"/>
    <property type="match status" value="1"/>
</dbReference>
<comment type="similarity">
    <text evidence="1">Belongs to the LysR transcriptional regulatory family.</text>
</comment>
<dbReference type="FunFam" id="1.10.10.10:FF:000001">
    <property type="entry name" value="LysR family transcriptional regulator"/>
    <property type="match status" value="1"/>
</dbReference>
<evidence type="ECO:0000313" key="6">
    <source>
        <dbReference type="EMBL" id="QTN37568.1"/>
    </source>
</evidence>